<evidence type="ECO:0000256" key="11">
    <source>
        <dbReference type="ARBA" id="ARBA00023034"/>
    </source>
</evidence>
<evidence type="ECO:0000256" key="13">
    <source>
        <dbReference type="ARBA" id="ARBA00023157"/>
    </source>
</evidence>
<feature type="domain" description="Galactosyltransferase N-terminal" evidence="21">
    <location>
        <begin position="414"/>
        <end position="526"/>
    </location>
</feature>
<keyword evidence="9" id="KW-0735">Signal-anchor</keyword>
<evidence type="ECO:0000259" key="20">
    <source>
        <dbReference type="Pfam" id="PF02709"/>
    </source>
</evidence>
<dbReference type="PANTHER" id="PTHR19300:SF5">
    <property type="entry name" value="BETA-1,4-GALACTOSYLTRANSFERASE 1"/>
    <property type="match status" value="1"/>
</dbReference>
<feature type="domain" description="Galactosyltransferase N-terminal" evidence="21">
    <location>
        <begin position="205"/>
        <end position="338"/>
    </location>
</feature>
<keyword evidence="14" id="KW-0325">Glycoprotein</keyword>
<evidence type="ECO:0000256" key="10">
    <source>
        <dbReference type="ARBA" id="ARBA00022989"/>
    </source>
</evidence>
<dbReference type="FunFam" id="3.90.550.10:FF:000028">
    <property type="entry name" value="beta-1,4-galactosyltransferase 1"/>
    <property type="match status" value="1"/>
</dbReference>
<evidence type="ECO:0000256" key="2">
    <source>
        <dbReference type="ARBA" id="ARBA00004323"/>
    </source>
</evidence>
<dbReference type="GO" id="GO:0046872">
    <property type="term" value="F:metal ion binding"/>
    <property type="evidence" value="ECO:0007669"/>
    <property type="project" value="UniProtKB-KW"/>
</dbReference>
<dbReference type="EC" id="2.4.1.90" evidence="16"/>
<dbReference type="GO" id="GO:0008092">
    <property type="term" value="F:cytoskeletal protein binding"/>
    <property type="evidence" value="ECO:0007669"/>
    <property type="project" value="TreeGrafter"/>
</dbReference>
<dbReference type="GO" id="GO:0006487">
    <property type="term" value="P:protein N-linked glycosylation"/>
    <property type="evidence" value="ECO:0007669"/>
    <property type="project" value="TreeGrafter"/>
</dbReference>
<keyword evidence="8" id="KW-0479">Metal-binding</keyword>
<dbReference type="InterPro" id="IPR003859">
    <property type="entry name" value="Galactosyl_T"/>
</dbReference>
<evidence type="ECO:0000256" key="3">
    <source>
        <dbReference type="ARBA" id="ARBA00004922"/>
    </source>
</evidence>
<keyword evidence="12" id="KW-0472">Membrane</keyword>
<dbReference type="Pfam" id="PF13733">
    <property type="entry name" value="Glyco_transf_7N"/>
    <property type="match status" value="3"/>
</dbReference>
<keyword evidence="5 22" id="KW-0328">Glycosyltransferase</keyword>
<dbReference type="GO" id="GO:0000139">
    <property type="term" value="C:Golgi membrane"/>
    <property type="evidence" value="ECO:0007669"/>
    <property type="project" value="UniProtKB-SubCell"/>
</dbReference>
<dbReference type="Gene3D" id="3.90.550.10">
    <property type="entry name" value="Spore Coat Polysaccharide Biosynthesis Protein SpsA, Chain A"/>
    <property type="match status" value="3"/>
</dbReference>
<dbReference type="UniPathway" id="UPA00378"/>
<evidence type="ECO:0000313" key="22">
    <source>
        <dbReference type="EMBL" id="TWW71068.1"/>
    </source>
</evidence>
<dbReference type="GO" id="GO:0005975">
    <property type="term" value="P:carbohydrate metabolic process"/>
    <property type="evidence" value="ECO:0007669"/>
    <property type="project" value="InterPro"/>
</dbReference>
<accession>A0A5C6NW72</accession>
<dbReference type="AlphaFoldDB" id="A0A5C6NW72"/>
<comment type="caution">
    <text evidence="22">The sequence shown here is derived from an EMBL/GenBank/DDBJ whole genome shotgun (WGS) entry which is preliminary data.</text>
</comment>
<feature type="domain" description="Galactosyltransferase C-terminal" evidence="20">
    <location>
        <begin position="109"/>
        <end position="186"/>
    </location>
</feature>
<comment type="catalytic activity">
    <reaction evidence="19">
        <text>N-acetyl-D-glucosamine + UDP-alpha-D-galactose = beta-D-galactosyl-(1-&gt;4)-N-acetyl-D-glucosamine + UDP + H(+)</text>
        <dbReference type="Rhea" id="RHEA:17745"/>
        <dbReference type="ChEBI" id="CHEBI:15378"/>
        <dbReference type="ChEBI" id="CHEBI:58223"/>
        <dbReference type="ChEBI" id="CHEBI:60152"/>
        <dbReference type="ChEBI" id="CHEBI:66914"/>
        <dbReference type="ChEBI" id="CHEBI:506227"/>
        <dbReference type="EC" id="2.4.1.90"/>
    </reaction>
    <physiologicalReaction direction="left-to-right" evidence="19">
        <dbReference type="Rhea" id="RHEA:17746"/>
    </physiologicalReaction>
</comment>
<keyword evidence="15" id="KW-0464">Manganese</keyword>
<organism evidence="22 23">
    <name type="scientific">Takifugu flavidus</name>
    <name type="common">sansaifugu</name>
    <dbReference type="NCBI Taxonomy" id="433684"/>
    <lineage>
        <taxon>Eukaryota</taxon>
        <taxon>Metazoa</taxon>
        <taxon>Chordata</taxon>
        <taxon>Craniata</taxon>
        <taxon>Vertebrata</taxon>
        <taxon>Euteleostomi</taxon>
        <taxon>Actinopterygii</taxon>
        <taxon>Neopterygii</taxon>
        <taxon>Teleostei</taxon>
        <taxon>Neoteleostei</taxon>
        <taxon>Acanthomorphata</taxon>
        <taxon>Eupercaria</taxon>
        <taxon>Tetraodontiformes</taxon>
        <taxon>Tetradontoidea</taxon>
        <taxon>Tetraodontidae</taxon>
        <taxon>Takifugu</taxon>
    </lineage>
</organism>
<keyword evidence="10" id="KW-1133">Transmembrane helix</keyword>
<evidence type="ECO:0000256" key="7">
    <source>
        <dbReference type="ARBA" id="ARBA00022692"/>
    </source>
</evidence>
<keyword evidence="7" id="KW-0812">Transmembrane</keyword>
<evidence type="ECO:0000256" key="19">
    <source>
        <dbReference type="ARBA" id="ARBA00049413"/>
    </source>
</evidence>
<sequence>MKSEEKSVLLFETEEDTSQVAIIIPYRNRHEHLKHLLFYLHPMLVRQQLDYGIYVINQDGEGIFNKAKLMNVGFAEALKDYDYECFVFSDVDLVPMDDRNLYRCFESPRHLSVAIDKFNFQLPYNTIFGGVSSFSKQQFLTVNGYSNTYWGWGGEDDDMYKRIIFHGMSINRPDHMTGKYKMIKHQRDKNNEAEEPAPMDTLDPCPDHPQNLIGPFSVDFSHSWTWNEVRRKISTPLQDGGRHKPADCVSKHKVAIIIPYRNRHEHLKHLLFYLHPMLVRQQLDYGIYVINQDGEGVFNRAKLMNVGFAEALKDYDYECFVFSDVDLVPMDDRNLYRCFESPRHLSVAIDKFNFQLPYNTIFGGVSSFSKQQFLTVNGYSNTYWGWGGEDDDMYKRIIFHGMSINRPDHMTGKYKMIKHQRDKNNEDGGRYMPRECLSEHKVAIIIPYRNRHEHLKHLLFYLHPMLVRQQLDYGIYVINQDGEGVFNRAKLMNVGFAEALKDYDYECFVFSDVDLVPMDDRNLYRCFESPRHLSVAIDKFNFQLPYNTYFGGVSAMSKQQFLTVNGFPNAYWGWGGEDDDMYKRIIFHGMSISRPDHITGKYRMIKHERDKHNEANPKNPDKLFHTRETMDKDGINTLNYTVKEIVKDRLYTFINVDIKAPIS</sequence>
<evidence type="ECO:0000256" key="15">
    <source>
        <dbReference type="ARBA" id="ARBA00023211"/>
    </source>
</evidence>
<comment type="cofactor">
    <cofactor evidence="1">
        <name>Mn(2+)</name>
        <dbReference type="ChEBI" id="CHEBI:29035"/>
    </cofactor>
</comment>
<evidence type="ECO:0000256" key="1">
    <source>
        <dbReference type="ARBA" id="ARBA00001936"/>
    </source>
</evidence>
<evidence type="ECO:0000256" key="9">
    <source>
        <dbReference type="ARBA" id="ARBA00022968"/>
    </source>
</evidence>
<proteinExistence type="inferred from homology"/>
<protein>
    <recommendedName>
        <fullName evidence="18">N-acetyllactosamine synthase</fullName>
        <ecNumber evidence="16">2.4.1.90</ecNumber>
    </recommendedName>
    <alternativeName>
        <fullName evidence="18">N-acetyllactosamine synthase</fullName>
    </alternativeName>
    <alternativeName>
        <fullName evidence="17">Nal synthase</fullName>
    </alternativeName>
</protein>
<dbReference type="InterPro" id="IPR027995">
    <property type="entry name" value="Galactosyl_T_N"/>
</dbReference>
<dbReference type="InterPro" id="IPR029044">
    <property type="entry name" value="Nucleotide-diphossugar_trans"/>
</dbReference>
<dbReference type="GO" id="GO:0003831">
    <property type="term" value="F:beta-N-acetylglucosaminylglycopeptide beta-1,4-galactosyltransferase activity"/>
    <property type="evidence" value="ECO:0007669"/>
    <property type="project" value="TreeGrafter"/>
</dbReference>
<comment type="similarity">
    <text evidence="4">Belongs to the glycosyltransferase 7 family.</text>
</comment>
<gene>
    <name evidence="22" type="ORF">D4764_17G0005510</name>
</gene>
<keyword evidence="6 22" id="KW-0808">Transferase</keyword>
<dbReference type="InterPro" id="IPR027791">
    <property type="entry name" value="Galactosyl_T_C"/>
</dbReference>
<name>A0A5C6NW72_9TELE</name>
<evidence type="ECO:0000256" key="17">
    <source>
        <dbReference type="ARBA" id="ARBA00041655"/>
    </source>
</evidence>
<evidence type="ECO:0000256" key="18">
    <source>
        <dbReference type="ARBA" id="ARBA00042172"/>
    </source>
</evidence>
<dbReference type="EMBL" id="RHFK02000009">
    <property type="protein sequence ID" value="TWW71068.1"/>
    <property type="molecule type" value="Genomic_DNA"/>
</dbReference>
<evidence type="ECO:0000256" key="5">
    <source>
        <dbReference type="ARBA" id="ARBA00022676"/>
    </source>
</evidence>
<feature type="domain" description="Galactosyltransferase C-terminal" evidence="20">
    <location>
        <begin position="531"/>
        <end position="608"/>
    </location>
</feature>
<evidence type="ECO:0000256" key="8">
    <source>
        <dbReference type="ARBA" id="ARBA00022723"/>
    </source>
</evidence>
<evidence type="ECO:0000313" key="23">
    <source>
        <dbReference type="Proteomes" id="UP000324091"/>
    </source>
</evidence>
<evidence type="ECO:0000256" key="14">
    <source>
        <dbReference type="ARBA" id="ARBA00023180"/>
    </source>
</evidence>
<feature type="domain" description="Galactosyltransferase N-terminal" evidence="21">
    <location>
        <begin position="17"/>
        <end position="104"/>
    </location>
</feature>
<evidence type="ECO:0000256" key="4">
    <source>
        <dbReference type="ARBA" id="ARBA00005735"/>
    </source>
</evidence>
<comment type="pathway">
    <text evidence="3">Protein modification; protein glycosylation.</text>
</comment>
<dbReference type="GO" id="GO:0003945">
    <property type="term" value="F:N-acetyllactosamine synthase activity"/>
    <property type="evidence" value="ECO:0007669"/>
    <property type="project" value="UniProtKB-EC"/>
</dbReference>
<keyword evidence="11" id="KW-0333">Golgi apparatus</keyword>
<dbReference type="Pfam" id="PF02709">
    <property type="entry name" value="Glyco_transf_7C"/>
    <property type="match status" value="2"/>
</dbReference>
<dbReference type="Proteomes" id="UP000324091">
    <property type="component" value="Chromosome 17"/>
</dbReference>
<evidence type="ECO:0000256" key="12">
    <source>
        <dbReference type="ARBA" id="ARBA00023136"/>
    </source>
</evidence>
<comment type="subcellular location">
    <subcellularLocation>
        <location evidence="2">Golgi apparatus membrane</location>
        <topology evidence="2">Single-pass type II membrane protein</topology>
    </subcellularLocation>
</comment>
<dbReference type="CDD" id="cd00899">
    <property type="entry name" value="b4GalT"/>
    <property type="match status" value="3"/>
</dbReference>
<reference evidence="22 23" key="1">
    <citation type="submission" date="2019-04" db="EMBL/GenBank/DDBJ databases">
        <title>Chromosome genome assembly for Takifugu flavidus.</title>
        <authorList>
            <person name="Xiao S."/>
        </authorList>
    </citation>
    <scope>NUCLEOTIDE SEQUENCE [LARGE SCALE GENOMIC DNA]</scope>
    <source>
        <strain evidence="22">HTHZ2018</strain>
        <tissue evidence="22">Muscle</tissue>
    </source>
</reference>
<evidence type="ECO:0000256" key="16">
    <source>
        <dbReference type="ARBA" id="ARBA00038891"/>
    </source>
</evidence>
<dbReference type="PANTHER" id="PTHR19300">
    <property type="entry name" value="BETA-1,4-GALACTOSYLTRANSFERASE"/>
    <property type="match status" value="1"/>
</dbReference>
<dbReference type="PRINTS" id="PR02050">
    <property type="entry name" value="B14GALTRFASE"/>
</dbReference>
<keyword evidence="23" id="KW-1185">Reference proteome</keyword>
<dbReference type="SUPFAM" id="SSF53448">
    <property type="entry name" value="Nucleotide-diphospho-sugar transferases"/>
    <property type="match status" value="3"/>
</dbReference>
<keyword evidence="13" id="KW-1015">Disulfide bond</keyword>
<evidence type="ECO:0000256" key="6">
    <source>
        <dbReference type="ARBA" id="ARBA00022679"/>
    </source>
</evidence>
<evidence type="ECO:0000259" key="21">
    <source>
        <dbReference type="Pfam" id="PF13733"/>
    </source>
</evidence>